<dbReference type="SUPFAM" id="SSF52540">
    <property type="entry name" value="P-loop containing nucleoside triphosphate hydrolases"/>
    <property type="match status" value="1"/>
</dbReference>
<dbReference type="InterPro" id="IPR051396">
    <property type="entry name" value="Bact_Antivir_Def_Nuclease"/>
</dbReference>
<protein>
    <submittedName>
        <fullName evidence="3">AAA family ATPase</fullName>
    </submittedName>
</protein>
<evidence type="ECO:0000259" key="2">
    <source>
        <dbReference type="Pfam" id="PF20469"/>
    </source>
</evidence>
<dbReference type="EMBL" id="JBHUPG010000020">
    <property type="protein sequence ID" value="MFD2912420.1"/>
    <property type="molecule type" value="Genomic_DNA"/>
</dbReference>
<feature type="domain" description="OLD protein-like TOPRIM" evidence="2">
    <location>
        <begin position="475"/>
        <end position="549"/>
    </location>
</feature>
<keyword evidence="4" id="KW-1185">Reference proteome</keyword>
<dbReference type="PANTHER" id="PTHR43581">
    <property type="entry name" value="ATP/GTP PHOSPHATASE"/>
    <property type="match status" value="1"/>
</dbReference>
<dbReference type="InterPro" id="IPR034139">
    <property type="entry name" value="TOPRIM_OLD"/>
</dbReference>
<organism evidence="3 4">
    <name type="scientific">Jeotgalibacillus terrae</name>
    <dbReference type="NCBI Taxonomy" id="587735"/>
    <lineage>
        <taxon>Bacteria</taxon>
        <taxon>Bacillati</taxon>
        <taxon>Bacillota</taxon>
        <taxon>Bacilli</taxon>
        <taxon>Bacillales</taxon>
        <taxon>Caryophanaceae</taxon>
        <taxon>Jeotgalibacillus</taxon>
    </lineage>
</organism>
<proteinExistence type="predicted"/>
<evidence type="ECO:0000259" key="1">
    <source>
        <dbReference type="Pfam" id="PF13175"/>
    </source>
</evidence>
<dbReference type="PANTHER" id="PTHR43581:SF4">
    <property type="entry name" value="ATP_GTP PHOSPHATASE"/>
    <property type="match status" value="1"/>
</dbReference>
<accession>A0ABW5ZHG5</accession>
<dbReference type="Proteomes" id="UP001597561">
    <property type="component" value="Unassembled WGS sequence"/>
</dbReference>
<name>A0ABW5ZHG5_9BACL</name>
<feature type="domain" description="Endonuclease GajA/Old nuclease/RecF-like AAA" evidence="1">
    <location>
        <begin position="1"/>
        <end position="418"/>
    </location>
</feature>
<sequence>MKIKEFTIKNYKNVGIDEVCTIKFPNKSDGHSDMLTIIGENNVGKSSVLEALRMFFPYEKPHCPSLDRFPKKVEPNSLNEEEHMEICVTFHEFNEQDLMKNEISRYIYNDELKIKRTWNAPNLNDKDVPYFAYIQKAYIHELEDVRTWNSAAFRGVSDELKLIYDQFCVDQSFSNGTIPAGKKEDFTQFIFNQGDTQLINFYDPQWMANPNGLSSVLRSIMPKVVYIPAMKLLEDETNTSKANSAAKNLMSSLIEKNMRSSEKFVAFETAASDLTNEFVGVNRHESLNALEDSLNTKLNRLMDIEAIVNFSPPVIEKLHENTTFSLKYNDVETTTENQGSGAQRLLILSLLELMSEELDEPIDEGADEVWQRSYLFLVEEPEIYLHPQLQRKMRDSLLKISESQLSQVICTSHSEHFIDLADRHQGVVIAKRCNSTGATKFFQVEEDLYNGDSASEKRNAMRMLLNFNSTTLESFFARRVILVEGDCEIASFKAIKDVLISEYPGKKEAIENCCKDINIISCKGKLTQRTYCEVLSHFGIEPVLIHDLDGEAYNLGNNMRMLQSINSDETRRLYHNPNFEEHIFGEAWTNDKPWKATKLITQSFHQYQEGLLRYFNFVIGEDAADSLGIESLIESGV</sequence>
<evidence type="ECO:0000313" key="4">
    <source>
        <dbReference type="Proteomes" id="UP001597561"/>
    </source>
</evidence>
<comment type="caution">
    <text evidence="3">The sequence shown here is derived from an EMBL/GenBank/DDBJ whole genome shotgun (WGS) entry which is preliminary data.</text>
</comment>
<dbReference type="InterPro" id="IPR041685">
    <property type="entry name" value="AAA_GajA/Old/RecF-like"/>
</dbReference>
<evidence type="ECO:0000313" key="3">
    <source>
        <dbReference type="EMBL" id="MFD2912420.1"/>
    </source>
</evidence>
<dbReference type="RefSeq" id="WP_204730766.1">
    <property type="nucleotide sequence ID" value="NZ_JAFBDK010000024.1"/>
</dbReference>
<dbReference type="Gene3D" id="3.40.50.300">
    <property type="entry name" value="P-loop containing nucleotide triphosphate hydrolases"/>
    <property type="match status" value="1"/>
</dbReference>
<dbReference type="Pfam" id="PF13175">
    <property type="entry name" value="AAA_15"/>
    <property type="match status" value="1"/>
</dbReference>
<dbReference type="Pfam" id="PF20469">
    <property type="entry name" value="OLD-like_TOPRIM"/>
    <property type="match status" value="1"/>
</dbReference>
<gene>
    <name evidence="3" type="ORF">ACFS5P_11080</name>
</gene>
<reference evidence="4" key="1">
    <citation type="journal article" date="2019" name="Int. J. Syst. Evol. Microbiol.">
        <title>The Global Catalogue of Microorganisms (GCM) 10K type strain sequencing project: providing services to taxonomists for standard genome sequencing and annotation.</title>
        <authorList>
            <consortium name="The Broad Institute Genomics Platform"/>
            <consortium name="The Broad Institute Genome Sequencing Center for Infectious Disease"/>
            <person name="Wu L."/>
            <person name="Ma J."/>
        </authorList>
    </citation>
    <scope>NUCLEOTIDE SEQUENCE [LARGE SCALE GENOMIC DNA]</scope>
    <source>
        <strain evidence="4">KCTC 13528</strain>
    </source>
</reference>
<dbReference type="InterPro" id="IPR027417">
    <property type="entry name" value="P-loop_NTPase"/>
</dbReference>